<feature type="non-terminal residue" evidence="1">
    <location>
        <position position="65"/>
    </location>
</feature>
<sequence length="65" mass="6258">DLAGSTAATTVPVVPVGVRAAIARTIGSTIAIQTPVTQGAPIAAQTPVAQGTIAPIAIQTPVTQG</sequence>
<dbReference type="EMBL" id="KL487528">
    <property type="protein sequence ID" value="KFO10092.1"/>
    <property type="molecule type" value="Genomic_DNA"/>
</dbReference>
<dbReference type="AlphaFoldDB" id="A0A087VBV0"/>
<gene>
    <name evidence="1" type="ORF">N312_09194</name>
</gene>
<organism evidence="1 2">
    <name type="scientific">Balearica regulorum gibbericeps</name>
    <name type="common">East African grey crowned-crane</name>
    <dbReference type="NCBI Taxonomy" id="100784"/>
    <lineage>
        <taxon>Eukaryota</taxon>
        <taxon>Metazoa</taxon>
        <taxon>Chordata</taxon>
        <taxon>Craniata</taxon>
        <taxon>Vertebrata</taxon>
        <taxon>Euteleostomi</taxon>
        <taxon>Archelosauria</taxon>
        <taxon>Archosauria</taxon>
        <taxon>Dinosauria</taxon>
        <taxon>Saurischia</taxon>
        <taxon>Theropoda</taxon>
        <taxon>Coelurosauria</taxon>
        <taxon>Aves</taxon>
        <taxon>Neognathae</taxon>
        <taxon>Neoaves</taxon>
        <taxon>Gruiformes</taxon>
        <taxon>Gruidae</taxon>
        <taxon>Balearica</taxon>
    </lineage>
</organism>
<dbReference type="Proteomes" id="UP000053309">
    <property type="component" value="Unassembled WGS sequence"/>
</dbReference>
<reference evidence="1 2" key="1">
    <citation type="submission" date="2014-04" db="EMBL/GenBank/DDBJ databases">
        <title>Genome evolution of avian class.</title>
        <authorList>
            <person name="Zhang G."/>
            <person name="Li C."/>
        </authorList>
    </citation>
    <scope>NUCLEOTIDE SEQUENCE [LARGE SCALE GENOMIC DNA]</scope>
    <source>
        <strain evidence="1">BGI_N312</strain>
    </source>
</reference>
<protein>
    <submittedName>
        <fullName evidence="1">Uncharacterized protein</fullName>
    </submittedName>
</protein>
<evidence type="ECO:0000313" key="2">
    <source>
        <dbReference type="Proteomes" id="UP000053309"/>
    </source>
</evidence>
<name>A0A087VBV0_BALRE</name>
<feature type="non-terminal residue" evidence="1">
    <location>
        <position position="1"/>
    </location>
</feature>
<proteinExistence type="predicted"/>
<accession>A0A087VBV0</accession>
<keyword evidence="2" id="KW-1185">Reference proteome</keyword>
<evidence type="ECO:0000313" key="1">
    <source>
        <dbReference type="EMBL" id="KFO10092.1"/>
    </source>
</evidence>